<accession>A0A4Q1SH01</accession>
<dbReference type="EMBL" id="SDMK01000001">
    <property type="protein sequence ID" value="RXS96804.1"/>
    <property type="molecule type" value="Genomic_DNA"/>
</dbReference>
<organism evidence="1 2">
    <name type="scientific">Silvibacterium dinghuense</name>
    <dbReference type="NCBI Taxonomy" id="1560006"/>
    <lineage>
        <taxon>Bacteria</taxon>
        <taxon>Pseudomonadati</taxon>
        <taxon>Acidobacteriota</taxon>
        <taxon>Terriglobia</taxon>
        <taxon>Terriglobales</taxon>
        <taxon>Acidobacteriaceae</taxon>
        <taxon>Silvibacterium</taxon>
    </lineage>
</organism>
<dbReference type="RefSeq" id="WP_129206587.1">
    <property type="nucleotide sequence ID" value="NZ_BMGU01000001.1"/>
</dbReference>
<gene>
    <name evidence="1" type="ORF">ESZ00_02315</name>
</gene>
<dbReference type="AlphaFoldDB" id="A0A4Q1SH01"/>
<name>A0A4Q1SH01_9BACT</name>
<protein>
    <submittedName>
        <fullName evidence="1">Uncharacterized protein</fullName>
    </submittedName>
</protein>
<proteinExistence type="predicted"/>
<sequence length="402" mass="44096">MLPSQLTARSFDSYPPKARALAVANLALIQQLPIAFAGLLLREMHSYDWRFPAEQRTVENQFAFLASETPQQRETLLRGFASLSLPANLIAMDWVATPQPFLDGLTTHLWASHQHDGFRDAAAAYAEAWTTARPDPMPAIPRLAIVVLNPDLRADNTQLFRKLRPHGVYFSNVDGTNGWPSVISLVNERAQKSPEPWQHWYIEGGAFDPALSPHLAAIGYDDAASTRAAILHRMQEIIGSGHGGPEELRTRMAETTPADLGLPSGDQETLSRFKVSVLGEGSGTQIFSTTFVQWSAREALRRAQPATLLLRYTPRQRQLPMNEMLSGASSHPEPDPAGSVVDADMGAFYTWINQQRLTGASQSSFLAWSQVHNAAVAISPTLPRATESAGSITVDKLLQQLG</sequence>
<dbReference type="Proteomes" id="UP000290253">
    <property type="component" value="Unassembled WGS sequence"/>
</dbReference>
<dbReference type="OrthoDB" id="111758at2"/>
<evidence type="ECO:0000313" key="2">
    <source>
        <dbReference type="Proteomes" id="UP000290253"/>
    </source>
</evidence>
<reference evidence="1 2" key="1">
    <citation type="journal article" date="2016" name="Int. J. Syst. Evol. Microbiol.">
        <title>Acidipila dinghuensis sp. nov., an acidobacterium isolated from forest soil.</title>
        <authorList>
            <person name="Jiang Y.W."/>
            <person name="Wang J."/>
            <person name="Chen M.H."/>
            <person name="Lv Y.Y."/>
            <person name="Qiu L.H."/>
        </authorList>
    </citation>
    <scope>NUCLEOTIDE SEQUENCE [LARGE SCALE GENOMIC DNA]</scope>
    <source>
        <strain evidence="1 2">DHOF10</strain>
    </source>
</reference>
<evidence type="ECO:0000313" key="1">
    <source>
        <dbReference type="EMBL" id="RXS96804.1"/>
    </source>
</evidence>
<comment type="caution">
    <text evidence="1">The sequence shown here is derived from an EMBL/GenBank/DDBJ whole genome shotgun (WGS) entry which is preliminary data.</text>
</comment>
<keyword evidence="2" id="KW-1185">Reference proteome</keyword>